<accession>J9G2E6</accession>
<comment type="caution">
    <text evidence="1">The sequence shown here is derived from an EMBL/GenBank/DDBJ whole genome shotgun (WGS) entry which is preliminary data.</text>
</comment>
<feature type="non-terminal residue" evidence="1">
    <location>
        <position position="1"/>
    </location>
</feature>
<sequence>VMNAKIDKFSEMGNVLNVKSKMNDRFGSIHPLK</sequence>
<protein>
    <submittedName>
        <fullName evidence="1">Uncharacterized protein</fullName>
    </submittedName>
</protein>
<gene>
    <name evidence="1" type="ORF">EVA_15902</name>
</gene>
<proteinExistence type="predicted"/>
<organism evidence="1">
    <name type="scientific">gut metagenome</name>
    <dbReference type="NCBI Taxonomy" id="749906"/>
    <lineage>
        <taxon>unclassified sequences</taxon>
        <taxon>metagenomes</taxon>
        <taxon>organismal metagenomes</taxon>
    </lineage>
</organism>
<evidence type="ECO:0000313" key="1">
    <source>
        <dbReference type="EMBL" id="EJW95987.1"/>
    </source>
</evidence>
<dbReference type="EMBL" id="AMCI01005508">
    <property type="protein sequence ID" value="EJW95987.1"/>
    <property type="molecule type" value="Genomic_DNA"/>
</dbReference>
<dbReference type="AlphaFoldDB" id="J9G2E6"/>
<name>J9G2E6_9ZZZZ</name>
<reference evidence="1" key="1">
    <citation type="journal article" date="2012" name="PLoS ONE">
        <title>Gene sets for utilization of primary and secondary nutrition supplies in the distal gut of endangered iberian lynx.</title>
        <authorList>
            <person name="Alcaide M."/>
            <person name="Messina E."/>
            <person name="Richter M."/>
            <person name="Bargiela R."/>
            <person name="Peplies J."/>
            <person name="Huws S.A."/>
            <person name="Newbold C.J."/>
            <person name="Golyshin P.N."/>
            <person name="Simon M.A."/>
            <person name="Lopez G."/>
            <person name="Yakimov M.M."/>
            <person name="Ferrer M."/>
        </authorList>
    </citation>
    <scope>NUCLEOTIDE SEQUENCE</scope>
</reference>